<dbReference type="InterPro" id="IPR019734">
    <property type="entry name" value="TPR_rpt"/>
</dbReference>
<dbReference type="Gene3D" id="1.25.40.10">
    <property type="entry name" value="Tetratricopeptide repeat domain"/>
    <property type="match status" value="2"/>
</dbReference>
<dbReference type="AlphaFoldDB" id="A0A160PCD8"/>
<organism evidence="3 4">
    <name type="scientific">Methylorubrum populi</name>
    <dbReference type="NCBI Taxonomy" id="223967"/>
    <lineage>
        <taxon>Bacteria</taxon>
        <taxon>Pseudomonadati</taxon>
        <taxon>Pseudomonadota</taxon>
        <taxon>Alphaproteobacteria</taxon>
        <taxon>Hyphomicrobiales</taxon>
        <taxon>Methylobacteriaceae</taxon>
        <taxon>Methylorubrum</taxon>
    </lineage>
</organism>
<keyword evidence="1" id="KW-0677">Repeat</keyword>
<dbReference type="InterPro" id="IPR009003">
    <property type="entry name" value="Peptidase_S1_PA"/>
</dbReference>
<dbReference type="EMBL" id="AP014809">
    <property type="protein sequence ID" value="BAU89633.1"/>
    <property type="molecule type" value="Genomic_DNA"/>
</dbReference>
<evidence type="ECO:0000256" key="2">
    <source>
        <dbReference type="ARBA" id="ARBA00022803"/>
    </source>
</evidence>
<accession>A0A160PCD8</accession>
<dbReference type="PANTHER" id="PTHR45641">
    <property type="entry name" value="TETRATRICOPEPTIDE REPEAT PROTEIN (AFU_ORTHOLOGUE AFUA_6G03870)"/>
    <property type="match status" value="1"/>
</dbReference>
<dbReference type="Proteomes" id="UP000218288">
    <property type="component" value="Chromosome"/>
</dbReference>
<evidence type="ECO:0000256" key="1">
    <source>
        <dbReference type="ARBA" id="ARBA00022737"/>
    </source>
</evidence>
<evidence type="ECO:0000313" key="4">
    <source>
        <dbReference type="Proteomes" id="UP000218288"/>
    </source>
</evidence>
<evidence type="ECO:0008006" key="5">
    <source>
        <dbReference type="Google" id="ProtNLM"/>
    </source>
</evidence>
<gene>
    <name evidence="3" type="ORF">MPPM_1028</name>
</gene>
<dbReference type="InterPro" id="IPR011990">
    <property type="entry name" value="TPR-like_helical_dom_sf"/>
</dbReference>
<dbReference type="SUPFAM" id="SSF50494">
    <property type="entry name" value="Trypsin-like serine proteases"/>
    <property type="match status" value="1"/>
</dbReference>
<evidence type="ECO:0000313" key="3">
    <source>
        <dbReference type="EMBL" id="BAU89633.1"/>
    </source>
</evidence>
<reference evidence="3 4" key="1">
    <citation type="journal article" date="2016" name="Genome Announc.">
        <title>Complete Genome Sequence of Methylobacterium populi P-1M, Isolated from Pink-Pigmented Household Biofilm.</title>
        <authorList>
            <person name="Morohoshi T."/>
            <person name="Ikeda T."/>
        </authorList>
    </citation>
    <scope>NUCLEOTIDE SEQUENCE [LARGE SCALE GENOMIC DNA]</scope>
    <source>
        <strain evidence="3 4">P-1M</strain>
    </source>
</reference>
<dbReference type="OrthoDB" id="8021210at2"/>
<dbReference type="Pfam" id="PF13365">
    <property type="entry name" value="Trypsin_2"/>
    <property type="match status" value="1"/>
</dbReference>
<name>A0A160PCD8_9HYPH</name>
<dbReference type="SUPFAM" id="SSF48452">
    <property type="entry name" value="TPR-like"/>
    <property type="match status" value="2"/>
</dbReference>
<dbReference type="SMART" id="SM00028">
    <property type="entry name" value="TPR"/>
    <property type="match status" value="8"/>
</dbReference>
<protein>
    <recommendedName>
        <fullName evidence="5">Serine protease</fullName>
    </recommendedName>
</protein>
<dbReference type="PANTHER" id="PTHR45641:SF19">
    <property type="entry name" value="NEPHROCYSTIN-3"/>
    <property type="match status" value="1"/>
</dbReference>
<proteinExistence type="predicted"/>
<sequence>MIEKSLVYIHAAHGAQGFKGCGVLVEGPYVATCRHVWRMATESRGGSAVDAVTIEYPHAYRQNERFRTTARLADACEAEDGPPQDIVLLAVDEIPAGILPLQLAFDARYEIGEAVAVAGLTGRVPGSPGAVEDVTIEGDLADIIRADDRRQFTGKNPAGFWLERGSSGSPVFLRPGQHVAGILSLSELGVNSGQSHLHEAFVVRGQVIRRYVVRSIARAVARDEQVAVTDLREILSTIGAQDVPVAEIPERLRQFVEASRAHAAEATPSSNLGNDIDAAIDASRTLVGQFKPEEALLLLKERIQAEAEAFAQRTLPLLKEQVAVQRIALDHDGARASLERITQLDPTDLWAWIALGDVWMIAGDTAQAATAYRSAQAAATARGDERDLSVSHERIGDVLVAQGDGPGALAAYRASLAIDETLAVRDPANTQWQRDLSVSHNKIGDVLVAQGDGPGGLAAYRAALAIRETLAARDPANTQWQRDLSVSHNRIGDVLVAQGDGPGGLTAYRAALAIAETLAARDPANTQWQRDLSVSHERIGDVLVAQGDGPGGLAAYRAALAIAETLAARDPANTEWQRDLSISHERIGEVLVAQGDGPGGLAAYRAALAIRETLAVRDPANTEWQRDLSVSHNKIGEVLVAQGDGPAGLAAYRAGLTIAKTLAARDPANTEWQRDLSVSHNKIGDVLVAQGDGPGGLAAYQAALAIRETLAVRDPANTQWQRDLIVSYVKLAQAAPENARAYLERAASIAHRLHDEGRLKPVDHWIIDDLAAHLAALRGPV</sequence>
<keyword evidence="2" id="KW-0802">TPR repeat</keyword>